<feature type="domain" description="Sugar phosphate transporter" evidence="6">
    <location>
        <begin position="7"/>
        <end position="285"/>
    </location>
</feature>
<feature type="transmembrane region" description="Helical" evidence="5">
    <location>
        <begin position="146"/>
        <end position="168"/>
    </location>
</feature>
<accession>A0AA39FVC8</accession>
<comment type="caution">
    <text evidence="7">The sequence shown here is derived from an EMBL/GenBank/DDBJ whole genome shotgun (WGS) entry which is preliminary data.</text>
</comment>
<feature type="transmembrane region" description="Helical" evidence="5">
    <location>
        <begin position="71"/>
        <end position="89"/>
    </location>
</feature>
<dbReference type="GO" id="GO:0016020">
    <property type="term" value="C:membrane"/>
    <property type="evidence" value="ECO:0007669"/>
    <property type="project" value="UniProtKB-SubCell"/>
</dbReference>
<keyword evidence="3 5" id="KW-1133">Transmembrane helix</keyword>
<evidence type="ECO:0000313" key="8">
    <source>
        <dbReference type="Proteomes" id="UP001168990"/>
    </source>
</evidence>
<dbReference type="Proteomes" id="UP001168990">
    <property type="component" value="Unassembled WGS sequence"/>
</dbReference>
<dbReference type="PANTHER" id="PTHR11132">
    <property type="entry name" value="SOLUTE CARRIER FAMILY 35"/>
    <property type="match status" value="1"/>
</dbReference>
<dbReference type="InterPro" id="IPR004853">
    <property type="entry name" value="Sugar_P_trans_dom"/>
</dbReference>
<evidence type="ECO:0000256" key="4">
    <source>
        <dbReference type="ARBA" id="ARBA00023136"/>
    </source>
</evidence>
<protein>
    <recommendedName>
        <fullName evidence="6">Sugar phosphate transporter domain-containing protein</fullName>
    </recommendedName>
</protein>
<reference evidence="7" key="2">
    <citation type="submission" date="2023-03" db="EMBL/GenBank/DDBJ databases">
        <authorList>
            <person name="Inwood S.N."/>
            <person name="Skelly J.G."/>
            <person name="Guhlin J."/>
            <person name="Harrop T.W.R."/>
            <person name="Goldson S.G."/>
            <person name="Dearden P.K."/>
        </authorList>
    </citation>
    <scope>NUCLEOTIDE SEQUENCE</scope>
    <source>
        <strain evidence="7">Irish</strain>
        <tissue evidence="7">Whole body</tissue>
    </source>
</reference>
<feature type="transmembrane region" description="Helical" evidence="5">
    <location>
        <begin position="269"/>
        <end position="288"/>
    </location>
</feature>
<reference evidence="7" key="1">
    <citation type="journal article" date="2023" name="bioRxiv">
        <title>Scaffold-level genome assemblies of two parasitoid biocontrol wasps reveal the parthenogenesis mechanism and an associated novel virus.</title>
        <authorList>
            <person name="Inwood S."/>
            <person name="Skelly J."/>
            <person name="Guhlin J."/>
            <person name="Harrop T."/>
            <person name="Goldson S."/>
            <person name="Dearden P."/>
        </authorList>
    </citation>
    <scope>NUCLEOTIDE SEQUENCE</scope>
    <source>
        <strain evidence="7">Irish</strain>
        <tissue evidence="7">Whole body</tissue>
    </source>
</reference>
<keyword evidence="4 5" id="KW-0472">Membrane</keyword>
<evidence type="ECO:0000256" key="2">
    <source>
        <dbReference type="ARBA" id="ARBA00022692"/>
    </source>
</evidence>
<evidence type="ECO:0000259" key="6">
    <source>
        <dbReference type="Pfam" id="PF03151"/>
    </source>
</evidence>
<proteinExistence type="predicted"/>
<feature type="transmembrane region" description="Helical" evidence="5">
    <location>
        <begin position="215"/>
        <end position="236"/>
    </location>
</feature>
<evidence type="ECO:0000256" key="5">
    <source>
        <dbReference type="SAM" id="Phobius"/>
    </source>
</evidence>
<keyword evidence="8" id="KW-1185">Reference proteome</keyword>
<evidence type="ECO:0000256" key="3">
    <source>
        <dbReference type="ARBA" id="ARBA00022989"/>
    </source>
</evidence>
<sequence length="312" mass="35523">MTIKIKTTFYLVLNVIFSIIIVLLNKWLYFHINFPNMTLSMVHFIVTFIGLIICEKFDIFSIKDVAIKEMLWTAMTFCGFVVLTNLSLAHNTVGTYQVAKMLTTPCVIMIQMIFYKKYFSIAVKLTLIPIILGVIINFYYDIQFNVAGTVYAMLGVLVTSLYQVWINSKQKELQMDPMQLLYYQAPLSAGLLFFIVPFFEPVGNIIAREWSSMDIIMVLFSSIVAFFVNLSSYWIIGKTSPLTYNMVGHCKFCLLLVGGSIIFHESLALNQAIGITLTLGGIISYAHLKMKDNRSNILISKIEECKSLIHKI</sequence>
<gene>
    <name evidence="7" type="ORF">PV328_000543</name>
</gene>
<name>A0AA39FVC8_9HYME</name>
<dbReference type="AlphaFoldDB" id="A0AA39FVC8"/>
<evidence type="ECO:0000256" key="1">
    <source>
        <dbReference type="ARBA" id="ARBA00004141"/>
    </source>
</evidence>
<organism evidence="7 8">
    <name type="scientific">Microctonus aethiopoides</name>
    <dbReference type="NCBI Taxonomy" id="144406"/>
    <lineage>
        <taxon>Eukaryota</taxon>
        <taxon>Metazoa</taxon>
        <taxon>Ecdysozoa</taxon>
        <taxon>Arthropoda</taxon>
        <taxon>Hexapoda</taxon>
        <taxon>Insecta</taxon>
        <taxon>Pterygota</taxon>
        <taxon>Neoptera</taxon>
        <taxon>Endopterygota</taxon>
        <taxon>Hymenoptera</taxon>
        <taxon>Apocrita</taxon>
        <taxon>Ichneumonoidea</taxon>
        <taxon>Braconidae</taxon>
        <taxon>Euphorinae</taxon>
        <taxon>Microctonus</taxon>
    </lineage>
</organism>
<keyword evidence="2 5" id="KW-0812">Transmembrane</keyword>
<dbReference type="InterPro" id="IPR050186">
    <property type="entry name" value="TPT_transporter"/>
</dbReference>
<feature type="transmembrane region" description="Helical" evidence="5">
    <location>
        <begin position="121"/>
        <end position="140"/>
    </location>
</feature>
<evidence type="ECO:0000313" key="7">
    <source>
        <dbReference type="EMBL" id="KAK0176403.1"/>
    </source>
</evidence>
<comment type="subcellular location">
    <subcellularLocation>
        <location evidence="1">Membrane</location>
        <topology evidence="1">Multi-pass membrane protein</topology>
    </subcellularLocation>
</comment>
<dbReference type="Pfam" id="PF03151">
    <property type="entry name" value="TPT"/>
    <property type="match status" value="1"/>
</dbReference>
<feature type="transmembrane region" description="Helical" evidence="5">
    <location>
        <begin position="7"/>
        <end position="29"/>
    </location>
</feature>
<feature type="transmembrane region" description="Helical" evidence="5">
    <location>
        <begin position="41"/>
        <end position="59"/>
    </location>
</feature>
<dbReference type="EMBL" id="JAQQBS010000001">
    <property type="protein sequence ID" value="KAK0176403.1"/>
    <property type="molecule type" value="Genomic_DNA"/>
</dbReference>
<feature type="transmembrane region" description="Helical" evidence="5">
    <location>
        <begin position="180"/>
        <end position="199"/>
    </location>
</feature>